<dbReference type="FunFam" id="3.40.190.80:FF:000005">
    <property type="entry name" value="3'(2'),5'-bisphosphate nucleotidase CysQ"/>
    <property type="match status" value="1"/>
</dbReference>
<keyword evidence="4" id="KW-0472">Membrane</keyword>
<evidence type="ECO:0000313" key="7">
    <source>
        <dbReference type="Proteomes" id="UP000095517"/>
    </source>
</evidence>
<dbReference type="EC" id="3.1.3.7" evidence="4"/>
<feature type="binding site" evidence="5">
    <location>
        <position position="89"/>
    </location>
    <ligand>
        <name>Mg(2+)</name>
        <dbReference type="ChEBI" id="CHEBI:18420"/>
        <label>1</label>
        <note>catalytic</note>
    </ligand>
</feature>
<dbReference type="STRING" id="338188.ERS852397_00275"/>
<evidence type="ECO:0000313" key="6">
    <source>
        <dbReference type="EMBL" id="CUN46105.1"/>
    </source>
</evidence>
<feature type="binding site" evidence="4">
    <location>
        <begin position="89"/>
        <end position="92"/>
    </location>
    <ligand>
        <name>substrate</name>
    </ligand>
</feature>
<evidence type="ECO:0000256" key="2">
    <source>
        <dbReference type="ARBA" id="ARBA00022723"/>
    </source>
</evidence>
<dbReference type="GO" id="GO:0000287">
    <property type="term" value="F:magnesium ion binding"/>
    <property type="evidence" value="ECO:0007669"/>
    <property type="project" value="UniProtKB-UniRule"/>
</dbReference>
<feature type="binding site" evidence="4">
    <location>
        <position position="87"/>
    </location>
    <ligand>
        <name>Mg(2+)</name>
        <dbReference type="ChEBI" id="CHEBI:18420"/>
        <label>1</label>
    </ligand>
</feature>
<feature type="binding site" evidence="4">
    <location>
        <position position="87"/>
    </location>
    <ligand>
        <name>Mg(2+)</name>
        <dbReference type="ChEBI" id="CHEBI:18420"/>
        <label>2</label>
    </ligand>
</feature>
<dbReference type="InterPro" id="IPR000760">
    <property type="entry name" value="Inositol_monophosphatase-like"/>
</dbReference>
<dbReference type="NCBIfam" id="TIGR01331">
    <property type="entry name" value="bisphos_cysQ"/>
    <property type="match status" value="1"/>
</dbReference>
<dbReference type="Proteomes" id="UP000095517">
    <property type="component" value="Unassembled WGS sequence"/>
</dbReference>
<keyword evidence="2 4" id="KW-0479">Metal-binding</keyword>
<comment type="subcellular location">
    <subcellularLocation>
        <location evidence="4">Cell membrane</location>
        <topology evidence="4">Peripheral membrane protein</topology>
        <orientation evidence="4">Cytoplasmic side</orientation>
    </subcellularLocation>
</comment>
<feature type="binding site" evidence="4">
    <location>
        <position position="231"/>
    </location>
    <ligand>
        <name>substrate</name>
    </ligand>
</feature>
<dbReference type="RefSeq" id="WP_022276048.1">
    <property type="nucleotide sequence ID" value="NZ_CABIXA010000001.1"/>
</dbReference>
<feature type="binding site" evidence="4">
    <location>
        <position position="231"/>
    </location>
    <ligand>
        <name>Mg(2+)</name>
        <dbReference type="ChEBI" id="CHEBI:18420"/>
        <label>2</label>
    </ligand>
</feature>
<name>A0A173X653_9BACE</name>
<sequence length="275" mass="30990">MEQKYVMAAIDAALKASEEILSIYEDPASDFEIERKADNSPLTIADRKAHEAIVAVLSKTPFPILSEEGRHLDYEVRRKWDTLWIVDPLDGTKEFIKRNGEFTVNIALVQDSVPVIGVIYVPVKRILYFAVEGVGAYKCSGLVGLEDDTVTLKQMIEDSERLPLDDPRDHFIVVASRSHLSPETEEYIADLRKKKRGGIELISRGSSMKICLVAEGEADVYPRFAPTMEWDTAAGHAIARAAGMEVYQAGKDEPLRYNKEDLLNPWFIVEPKREH</sequence>
<organism evidence="6 7">
    <name type="scientific">Bacteroides finegoldii</name>
    <dbReference type="NCBI Taxonomy" id="338188"/>
    <lineage>
        <taxon>Bacteria</taxon>
        <taxon>Pseudomonadati</taxon>
        <taxon>Bacteroidota</taxon>
        <taxon>Bacteroidia</taxon>
        <taxon>Bacteroidales</taxon>
        <taxon>Bacteroidaceae</taxon>
        <taxon>Bacteroides</taxon>
    </lineage>
</organism>
<dbReference type="InterPro" id="IPR006240">
    <property type="entry name" value="CysQ"/>
</dbReference>
<feature type="binding site" evidence="4">
    <location>
        <position position="67"/>
    </location>
    <ligand>
        <name>substrate</name>
    </ligand>
</feature>
<keyword evidence="4" id="KW-1003">Cell membrane</keyword>
<feature type="binding site" evidence="5">
    <location>
        <position position="87"/>
    </location>
    <ligand>
        <name>Mg(2+)</name>
        <dbReference type="ChEBI" id="CHEBI:18420"/>
        <label>1</label>
        <note>catalytic</note>
    </ligand>
</feature>
<evidence type="ECO:0000256" key="1">
    <source>
        <dbReference type="ARBA" id="ARBA00001625"/>
    </source>
</evidence>
<evidence type="ECO:0000256" key="5">
    <source>
        <dbReference type="PIRSR" id="PIRSR600760-2"/>
    </source>
</evidence>
<comment type="catalytic activity">
    <reaction evidence="1 4">
        <text>adenosine 3',5'-bisphosphate + H2O = AMP + phosphate</text>
        <dbReference type="Rhea" id="RHEA:10040"/>
        <dbReference type="ChEBI" id="CHEBI:15377"/>
        <dbReference type="ChEBI" id="CHEBI:43474"/>
        <dbReference type="ChEBI" id="CHEBI:58343"/>
        <dbReference type="ChEBI" id="CHEBI:456215"/>
        <dbReference type="EC" id="3.1.3.7"/>
    </reaction>
</comment>
<dbReference type="InterPro" id="IPR020583">
    <property type="entry name" value="Inositol_monoP_metal-BS"/>
</dbReference>
<dbReference type="Pfam" id="PF00459">
    <property type="entry name" value="Inositol_P"/>
    <property type="match status" value="1"/>
</dbReference>
<dbReference type="CDD" id="cd01638">
    <property type="entry name" value="CysQ"/>
    <property type="match status" value="1"/>
</dbReference>
<dbReference type="Gene3D" id="3.30.540.10">
    <property type="entry name" value="Fructose-1,6-Bisphosphatase, subunit A, domain 1"/>
    <property type="match status" value="1"/>
</dbReference>
<dbReference type="InterPro" id="IPR050725">
    <property type="entry name" value="CysQ/Inositol_MonoPase"/>
</dbReference>
<keyword evidence="3 4" id="KW-0460">Magnesium</keyword>
<dbReference type="PROSITE" id="PS00629">
    <property type="entry name" value="IMP_1"/>
    <property type="match status" value="1"/>
</dbReference>
<dbReference type="PANTHER" id="PTHR43028">
    <property type="entry name" value="3'(2'),5'-BISPHOSPHATE NUCLEOTIDASE 1"/>
    <property type="match status" value="1"/>
</dbReference>
<feature type="binding site" evidence="5">
    <location>
        <position position="231"/>
    </location>
    <ligand>
        <name>Mg(2+)</name>
        <dbReference type="ChEBI" id="CHEBI:18420"/>
        <label>1</label>
        <note>catalytic</note>
    </ligand>
</feature>
<keyword evidence="4 6" id="KW-0378">Hydrolase</keyword>
<dbReference type="GO" id="GO:0050427">
    <property type="term" value="P:3'-phosphoadenosine 5'-phosphosulfate metabolic process"/>
    <property type="evidence" value="ECO:0007669"/>
    <property type="project" value="TreeGrafter"/>
</dbReference>
<dbReference type="PANTHER" id="PTHR43028:SF5">
    <property type="entry name" value="3'(2'),5'-BISPHOSPHATE NUCLEOTIDASE 1"/>
    <property type="match status" value="1"/>
</dbReference>
<proteinExistence type="inferred from homology"/>
<feature type="binding site" evidence="4">
    <location>
        <position position="89"/>
    </location>
    <ligand>
        <name>Mg(2+)</name>
        <dbReference type="ChEBI" id="CHEBI:18420"/>
        <label>1</label>
    </ligand>
</feature>
<dbReference type="GO" id="GO:0008441">
    <property type="term" value="F:3'(2'),5'-bisphosphate nucleotidase activity"/>
    <property type="evidence" value="ECO:0007669"/>
    <property type="project" value="UniProtKB-UniRule"/>
</dbReference>
<dbReference type="EMBL" id="CYZH01000001">
    <property type="protein sequence ID" value="CUN46105.1"/>
    <property type="molecule type" value="Genomic_DNA"/>
</dbReference>
<evidence type="ECO:0000256" key="4">
    <source>
        <dbReference type="HAMAP-Rule" id="MF_02095"/>
    </source>
</evidence>
<feature type="binding site" evidence="4 5">
    <location>
        <position position="90"/>
    </location>
    <ligand>
        <name>Mg(2+)</name>
        <dbReference type="ChEBI" id="CHEBI:18420"/>
        <label>2</label>
    </ligand>
</feature>
<dbReference type="HAMAP" id="MF_02095">
    <property type="entry name" value="CysQ"/>
    <property type="match status" value="1"/>
</dbReference>
<dbReference type="GO" id="GO:0000103">
    <property type="term" value="P:sulfate assimilation"/>
    <property type="evidence" value="ECO:0007669"/>
    <property type="project" value="TreeGrafter"/>
</dbReference>
<feature type="binding site" evidence="5">
    <location>
        <position position="67"/>
    </location>
    <ligand>
        <name>Mg(2+)</name>
        <dbReference type="ChEBI" id="CHEBI:18420"/>
        <label>1</label>
        <note>catalytic</note>
    </ligand>
</feature>
<dbReference type="GO" id="GO:0005886">
    <property type="term" value="C:plasma membrane"/>
    <property type="evidence" value="ECO:0007669"/>
    <property type="project" value="UniProtKB-SubCell"/>
</dbReference>
<comment type="cofactor">
    <cofactor evidence="4 5">
        <name>Mg(2+)</name>
        <dbReference type="ChEBI" id="CHEBI:18420"/>
    </cofactor>
</comment>
<accession>A0A173X653</accession>
<feature type="binding site" evidence="4">
    <location>
        <position position="67"/>
    </location>
    <ligand>
        <name>Mg(2+)</name>
        <dbReference type="ChEBI" id="CHEBI:18420"/>
        <label>1</label>
    </ligand>
</feature>
<gene>
    <name evidence="4 6" type="primary">cysQ</name>
    <name evidence="6" type="ORF">ERS852397_00275</name>
</gene>
<protein>
    <recommendedName>
        <fullName evidence="4">3'(2'),5'-bisphosphate nucleotidase CysQ</fullName>
        <ecNumber evidence="4">3.1.3.7</ecNumber>
    </recommendedName>
    <alternativeName>
        <fullName evidence="4">3'(2'),5-bisphosphonucleoside 3'(2')-phosphohydrolase</fullName>
    </alternativeName>
    <alternativeName>
        <fullName evidence="4">3'-phosphoadenosine 5'-phosphate phosphatase</fullName>
        <shortName evidence="4">PAP phosphatase</shortName>
    </alternativeName>
</protein>
<evidence type="ECO:0000256" key="3">
    <source>
        <dbReference type="ARBA" id="ARBA00022842"/>
    </source>
</evidence>
<comment type="function">
    <text evidence="4">Converts adenosine-3',5'-bisphosphate (PAP) to AMP.</text>
</comment>
<dbReference type="AlphaFoldDB" id="A0A173X653"/>
<dbReference type="Gene3D" id="3.40.190.80">
    <property type="match status" value="1"/>
</dbReference>
<dbReference type="SUPFAM" id="SSF56655">
    <property type="entry name" value="Carbohydrate phosphatase"/>
    <property type="match status" value="1"/>
</dbReference>
<reference evidence="6 7" key="1">
    <citation type="submission" date="2015-09" db="EMBL/GenBank/DDBJ databases">
        <authorList>
            <consortium name="Pathogen Informatics"/>
        </authorList>
    </citation>
    <scope>NUCLEOTIDE SEQUENCE [LARGE SCALE GENOMIC DNA]</scope>
    <source>
        <strain evidence="6 7">2789STDY5608840</strain>
    </source>
</reference>
<comment type="similarity">
    <text evidence="4">Belongs to the inositol monophosphatase superfamily. CysQ family.</text>
</comment>
<dbReference type="PRINTS" id="PR00377">
    <property type="entry name" value="IMPHPHTASES"/>
</dbReference>